<dbReference type="Proteomes" id="UP001177023">
    <property type="component" value="Unassembled WGS sequence"/>
</dbReference>
<proteinExistence type="predicted"/>
<evidence type="ECO:0000313" key="2">
    <source>
        <dbReference type="Proteomes" id="UP001177023"/>
    </source>
</evidence>
<dbReference type="EMBL" id="CATQJA010001032">
    <property type="protein sequence ID" value="CAJ0565391.1"/>
    <property type="molecule type" value="Genomic_DNA"/>
</dbReference>
<organism evidence="1 2">
    <name type="scientific">Mesorhabditis spiculigera</name>
    <dbReference type="NCBI Taxonomy" id="96644"/>
    <lineage>
        <taxon>Eukaryota</taxon>
        <taxon>Metazoa</taxon>
        <taxon>Ecdysozoa</taxon>
        <taxon>Nematoda</taxon>
        <taxon>Chromadorea</taxon>
        <taxon>Rhabditida</taxon>
        <taxon>Rhabditina</taxon>
        <taxon>Rhabditomorpha</taxon>
        <taxon>Rhabditoidea</taxon>
        <taxon>Rhabditidae</taxon>
        <taxon>Mesorhabditinae</taxon>
        <taxon>Mesorhabditis</taxon>
    </lineage>
</organism>
<sequence length="143" mass="16291">MILDFQVYEYSAQSLANSLPNLRWSNALLTNNKEPCRKSAHHHVPSCSPVCVYAPRETNMMTLAKIDRLLRATRNECNGKPKATIFNVKNRAPGPEDLRFDLTVHSEPLIGLLDNKDSTFKDVLPPRFLISRRGRVLVMDLRC</sequence>
<feature type="non-terminal residue" evidence="1">
    <location>
        <position position="1"/>
    </location>
</feature>
<name>A0AA36CAW0_9BILA</name>
<gene>
    <name evidence="1" type="ORF">MSPICULIGERA_LOCUS4033</name>
</gene>
<dbReference type="AlphaFoldDB" id="A0AA36CAW0"/>
<comment type="caution">
    <text evidence="1">The sequence shown here is derived from an EMBL/GenBank/DDBJ whole genome shotgun (WGS) entry which is preliminary data.</text>
</comment>
<keyword evidence="2" id="KW-1185">Reference proteome</keyword>
<reference evidence="1" key="1">
    <citation type="submission" date="2023-06" db="EMBL/GenBank/DDBJ databases">
        <authorList>
            <person name="Delattre M."/>
        </authorList>
    </citation>
    <scope>NUCLEOTIDE SEQUENCE</scope>
    <source>
        <strain evidence="1">AF72</strain>
    </source>
</reference>
<protein>
    <submittedName>
        <fullName evidence="1">Uncharacterized protein</fullName>
    </submittedName>
</protein>
<accession>A0AA36CAW0</accession>
<evidence type="ECO:0000313" key="1">
    <source>
        <dbReference type="EMBL" id="CAJ0565391.1"/>
    </source>
</evidence>